<evidence type="ECO:0008006" key="3">
    <source>
        <dbReference type="Google" id="ProtNLM"/>
    </source>
</evidence>
<keyword evidence="1" id="KW-1133">Transmembrane helix</keyword>
<dbReference type="EMBL" id="HBFQ01043739">
    <property type="protein sequence ID" value="CAD8856639.1"/>
    <property type="molecule type" value="Transcribed_RNA"/>
</dbReference>
<protein>
    <recommendedName>
        <fullName evidence="3">CSC1/OSCA1-like cytosolic domain-containing protein</fullName>
    </recommendedName>
</protein>
<dbReference type="InterPro" id="IPR045122">
    <property type="entry name" value="Csc1-like"/>
</dbReference>
<feature type="transmembrane region" description="Helical" evidence="1">
    <location>
        <begin position="740"/>
        <end position="763"/>
    </location>
</feature>
<feature type="transmembrane region" description="Helical" evidence="1">
    <location>
        <begin position="90"/>
        <end position="113"/>
    </location>
</feature>
<feature type="transmembrane region" description="Helical" evidence="1">
    <location>
        <begin position="775"/>
        <end position="796"/>
    </location>
</feature>
<dbReference type="GO" id="GO:0005227">
    <property type="term" value="F:calcium-activated cation channel activity"/>
    <property type="evidence" value="ECO:0007669"/>
    <property type="project" value="InterPro"/>
</dbReference>
<evidence type="ECO:0000256" key="1">
    <source>
        <dbReference type="SAM" id="Phobius"/>
    </source>
</evidence>
<dbReference type="PANTHER" id="PTHR13018:SF83">
    <property type="entry name" value="RRM DOMAIN-CONTAINING PROTEIN"/>
    <property type="match status" value="1"/>
</dbReference>
<dbReference type="GO" id="GO:0005886">
    <property type="term" value="C:plasma membrane"/>
    <property type="evidence" value="ECO:0007669"/>
    <property type="project" value="TreeGrafter"/>
</dbReference>
<accession>A0A7S1AJY4</accession>
<feature type="transmembrane region" description="Helical" evidence="1">
    <location>
        <begin position="506"/>
        <end position="525"/>
    </location>
</feature>
<name>A0A7S1AJY4_NOCSC</name>
<dbReference type="AlphaFoldDB" id="A0A7S1AJY4"/>
<keyword evidence="1" id="KW-0812">Transmembrane</keyword>
<feature type="transmembrane region" description="Helical" evidence="1">
    <location>
        <begin position="537"/>
        <end position="557"/>
    </location>
</feature>
<organism evidence="2">
    <name type="scientific">Noctiluca scintillans</name>
    <name type="common">Sea sparkle</name>
    <name type="synonym">Red tide dinoflagellate</name>
    <dbReference type="NCBI Taxonomy" id="2966"/>
    <lineage>
        <taxon>Eukaryota</taxon>
        <taxon>Sar</taxon>
        <taxon>Alveolata</taxon>
        <taxon>Dinophyceae</taxon>
        <taxon>Noctilucales</taxon>
        <taxon>Noctilucaceae</taxon>
        <taxon>Noctiluca</taxon>
    </lineage>
</organism>
<dbReference type="PANTHER" id="PTHR13018">
    <property type="entry name" value="PROBABLE MEMBRANE PROTEIN DUF221-RELATED"/>
    <property type="match status" value="1"/>
</dbReference>
<feature type="transmembrane region" description="Helical" evidence="1">
    <location>
        <begin position="615"/>
        <end position="636"/>
    </location>
</feature>
<reference evidence="2" key="1">
    <citation type="submission" date="2021-01" db="EMBL/GenBank/DDBJ databases">
        <authorList>
            <person name="Corre E."/>
            <person name="Pelletier E."/>
            <person name="Niang G."/>
            <person name="Scheremetjew M."/>
            <person name="Finn R."/>
            <person name="Kale V."/>
            <person name="Holt S."/>
            <person name="Cochrane G."/>
            <person name="Meng A."/>
            <person name="Brown T."/>
            <person name="Cohen L."/>
        </authorList>
    </citation>
    <scope>NUCLEOTIDE SEQUENCE</scope>
</reference>
<keyword evidence="1" id="KW-0472">Membrane</keyword>
<sequence length="1033" mass="116003">MAVTLQGLPGADTGDLTLESFQFWGEALKVRKVQAQYEVLASDAKVHDRSIDEEMKAQGKMDFTQFRHDCPQFGLLCSPMDFAELGSGSVLYFFLLRFMILLLLLFLCLQIAVMVKYKEQDWTGGWQWHDWSEGWSLNNEPCECIGINNGQTGPADIPDYGTSCGAWDIDWCVQGHAAKPGQWCCQAWCYADQNCPAARETARPSMSNRHYNGLVRATTECEQDAAVEARCTGVFAADVLFDEAGVTDSEDGWNAFWFISVSPGALGPDQCDNVALPILYFCCVVLMVVLCIVMHQVLIVADKKLDSNSTLPNDFAIMASGLPSTATDETAIAEFFEKHAVRGKTTEIVKVVIGWDFPEFRAKLNKAREIAAQISRLDPDDPRIKELTVEQQLIFKELGTTTDTGKGLKSSGIVVVTFRFQQDLRACLQRWTSFYALWFYRDVQDVGFLPVGNGLRWGSKLPRFPVGDPPRAVNLVRVERAANPGDINWQELGVPMQERYKLAAKTNGLMFVVTLISFFCIWGLYRLQGTIEGSSVQYLSFLPSFGVMITNAVCTFASKSFGVWEVHETWTSQQFSQAVKMSVAMCVNTAGVIWFSEARPEEWYDDGGLINQVFYLLAINCLIPPVLILLDIGFCIKRCRRRNLTQEKIDEWNKKIKAGEAREVTAKIRAYMKFYEPSELNNPRRYAMALKQFICCSIYMPVLPVTTVIGIVGLILQYAADKYMLLRCYQRPARPQNAILARYTLTFVRCVGPVGISVAFYVFLSPSWKQKSQVLFWFLVSMAVGAGSAMLPVSFLRTVLGIRLSERWASARITDEESYDYYKAQYMWSRDQKYHKDHFLYKKLREDKNPEFLTLGSGSAVKSEDVKEGYGAMTSTAASDVADGARSGRLVLKGGLVAGDELEPSAVSEKTAPPAPLPIPVPDPIETSLLSVSHDDLGESTEPSEPVAAILVPDSMEGSWEFETKSGFVPCNDDCQSYIERMYMRYLREGTRSRINVRTKVGHKDITISLDFERMTQRGPDAKIRTIRRVPWS</sequence>
<feature type="transmembrane region" description="Helical" evidence="1">
    <location>
        <begin position="278"/>
        <end position="301"/>
    </location>
</feature>
<evidence type="ECO:0000313" key="2">
    <source>
        <dbReference type="EMBL" id="CAD8856639.1"/>
    </source>
</evidence>
<gene>
    <name evidence="2" type="ORF">NSCI0253_LOCUS30991</name>
</gene>
<feature type="transmembrane region" description="Helical" evidence="1">
    <location>
        <begin position="693"/>
        <end position="720"/>
    </location>
</feature>
<proteinExistence type="predicted"/>